<dbReference type="STRING" id="391936.S7S_06245"/>
<comment type="similarity">
    <text evidence="2">Belongs to the TamA family.</text>
</comment>
<accession>A0A0B4XLV3</accession>
<feature type="domain" description="POTRA" evidence="13">
    <location>
        <begin position="204"/>
        <end position="269"/>
    </location>
</feature>
<dbReference type="Pfam" id="PF17243">
    <property type="entry name" value="POTRA_TamA_1"/>
    <property type="match status" value="1"/>
</dbReference>
<evidence type="ECO:0000256" key="11">
    <source>
        <dbReference type="SAM" id="SignalP"/>
    </source>
</evidence>
<evidence type="ECO:0000256" key="7">
    <source>
        <dbReference type="ARBA" id="ARBA00023136"/>
    </source>
</evidence>
<keyword evidence="16" id="KW-1185">Reference proteome</keyword>
<dbReference type="InterPro" id="IPR000184">
    <property type="entry name" value="Bac_surfAg_D15"/>
</dbReference>
<evidence type="ECO:0000256" key="6">
    <source>
        <dbReference type="ARBA" id="ARBA00022729"/>
    </source>
</evidence>
<keyword evidence="5" id="KW-0812">Transmembrane</keyword>
<evidence type="ECO:0000256" key="5">
    <source>
        <dbReference type="ARBA" id="ARBA00022692"/>
    </source>
</evidence>
<evidence type="ECO:0000259" key="12">
    <source>
        <dbReference type="Pfam" id="PF01103"/>
    </source>
</evidence>
<feature type="signal peptide" evidence="11">
    <location>
        <begin position="1"/>
        <end position="34"/>
    </location>
</feature>
<proteinExistence type="inferred from homology"/>
<protein>
    <recommendedName>
        <fullName evidence="3">Translocation and assembly module subunit TamA</fullName>
    </recommendedName>
    <alternativeName>
        <fullName evidence="9">Autotransporter assembly factor TamA</fullName>
    </alternativeName>
</protein>
<dbReference type="PANTHER" id="PTHR12815:SF47">
    <property type="entry name" value="TRANSLOCATION AND ASSEMBLY MODULE SUBUNIT TAMA"/>
    <property type="match status" value="1"/>
</dbReference>
<organism evidence="15 16">
    <name type="scientific">Isoalcanivorax pacificus W11-5</name>
    <dbReference type="NCBI Taxonomy" id="391936"/>
    <lineage>
        <taxon>Bacteria</taxon>
        <taxon>Pseudomonadati</taxon>
        <taxon>Pseudomonadota</taxon>
        <taxon>Gammaproteobacteria</taxon>
        <taxon>Oceanospirillales</taxon>
        <taxon>Alcanivoracaceae</taxon>
        <taxon>Isoalcanivorax</taxon>
    </lineage>
</organism>
<feature type="domain" description="Bacterial surface antigen (D15)" evidence="12">
    <location>
        <begin position="318"/>
        <end position="582"/>
    </location>
</feature>
<evidence type="ECO:0000259" key="13">
    <source>
        <dbReference type="Pfam" id="PF07244"/>
    </source>
</evidence>
<dbReference type="OrthoDB" id="9803054at2"/>
<keyword evidence="4" id="KW-1134">Transmembrane beta strand</keyword>
<dbReference type="PANTHER" id="PTHR12815">
    <property type="entry name" value="SORTING AND ASSEMBLY MACHINERY SAMM50 PROTEIN FAMILY MEMBER"/>
    <property type="match status" value="1"/>
</dbReference>
<evidence type="ECO:0000256" key="2">
    <source>
        <dbReference type="ARBA" id="ARBA00010248"/>
    </source>
</evidence>
<evidence type="ECO:0000256" key="8">
    <source>
        <dbReference type="ARBA" id="ARBA00023237"/>
    </source>
</evidence>
<evidence type="ECO:0000256" key="9">
    <source>
        <dbReference type="ARBA" id="ARBA00033063"/>
    </source>
</evidence>
<dbReference type="Gene3D" id="2.40.160.50">
    <property type="entry name" value="membrane protein fhac: a member of the omp85/tpsb transporter family"/>
    <property type="match status" value="1"/>
</dbReference>
<dbReference type="GO" id="GO:0009279">
    <property type="term" value="C:cell outer membrane"/>
    <property type="evidence" value="ECO:0007669"/>
    <property type="project" value="UniProtKB-SubCell"/>
</dbReference>
<dbReference type="GO" id="GO:0097347">
    <property type="term" value="C:TAM protein secretion complex"/>
    <property type="evidence" value="ECO:0007669"/>
    <property type="project" value="TreeGrafter"/>
</dbReference>
<dbReference type="KEGG" id="apac:S7S_06245"/>
<feature type="domain" description="TamA POTRA" evidence="14">
    <location>
        <begin position="38"/>
        <end position="113"/>
    </location>
</feature>
<dbReference type="Pfam" id="PF01103">
    <property type="entry name" value="Omp85"/>
    <property type="match status" value="1"/>
</dbReference>
<evidence type="ECO:0000259" key="14">
    <source>
        <dbReference type="Pfam" id="PF17243"/>
    </source>
</evidence>
<dbReference type="InterPro" id="IPR039910">
    <property type="entry name" value="D15-like"/>
</dbReference>
<dbReference type="Pfam" id="PF07244">
    <property type="entry name" value="POTRA"/>
    <property type="match status" value="1"/>
</dbReference>
<feature type="chain" id="PRO_5002097674" description="Translocation and assembly module subunit TamA" evidence="11">
    <location>
        <begin position="35"/>
        <end position="585"/>
    </location>
</feature>
<dbReference type="EMBL" id="CP004387">
    <property type="protein sequence ID" value="AJD47665.1"/>
    <property type="molecule type" value="Genomic_DNA"/>
</dbReference>
<comment type="subcellular location">
    <subcellularLocation>
        <location evidence="1">Cell outer membrane</location>
    </subcellularLocation>
</comment>
<gene>
    <name evidence="15" type="ORF">S7S_06245</name>
</gene>
<evidence type="ECO:0000256" key="10">
    <source>
        <dbReference type="ARBA" id="ARBA00093548"/>
    </source>
</evidence>
<dbReference type="Gene3D" id="3.10.20.310">
    <property type="entry name" value="membrane protein fhac"/>
    <property type="match status" value="3"/>
</dbReference>
<sequence length="585" mass="65354">MLGFPLQTVRAWHCALRRLLLALTLTLMTSGALAATPSLQLSGVDGEPRDNILAHVAIGNEPCELASWRERAMQRNARRNADTALRALGYYSPTLTTRLQRTDNCWTLDMQVTTGPRVTVSEVQMTVTGPAESDPAFREVLANPALKAGDPLRHDRYEQMRNTLSRLAADRGYFDSQMVAHRLEVDVPRQQARIVLHLDSGPRYRFGEVTLEQDVLHPELAQRFIPFVPGDPYDSRQLINLQQSLNSSGYYGNVRISTEPDAQSRRVSVAATTTARAKHGYMAGIGFSTDIGPRLRLGYENRRVNRRGHRYSFEMEASPVRSGAGFNYEIPIEPNREKVTFSAGYRDEETDTSDSERYRLGVAHQLELKSNWIATTSLEFEREYFTVADVRDRTDLLMPGFELARTRGDHPVYPQHGWHLSGKVRFAEQALASSVTFVQFRGRAKLIFPLLGGRIISRADAGVTEADELVELPSSVRFFAGGDASVRGYAYESLGPTNDDGDVVGGRHLLTGSVEYDHLFLPSWSAAIFIDGGNAFDTLDTFEAVYGYGVGIRWRSPIGPIRLDVARPSDQRDEFRIHVSMGPDL</sequence>
<keyword evidence="8" id="KW-0998">Cell outer membrane</keyword>
<dbReference type="HOGENOM" id="CLU_018618_1_0_6"/>
<dbReference type="InterPro" id="IPR035243">
    <property type="entry name" value="TamA_POTRA_Dom_1"/>
</dbReference>
<comment type="subunit">
    <text evidence="10">Interacts with TamB to form the translocation and assembly module (TAM).</text>
</comment>
<keyword evidence="7" id="KW-0472">Membrane</keyword>
<dbReference type="GO" id="GO:0009306">
    <property type="term" value="P:protein secretion"/>
    <property type="evidence" value="ECO:0007669"/>
    <property type="project" value="TreeGrafter"/>
</dbReference>
<reference evidence="15 16" key="1">
    <citation type="journal article" date="2012" name="J. Bacteriol.">
        <title>Genome sequence of an alkane-degrading bacterium, Alcanivorax pacificus type strain W11-5, isolated from deep sea sediment.</title>
        <authorList>
            <person name="Lai Q."/>
            <person name="Shao Z."/>
        </authorList>
    </citation>
    <scope>NUCLEOTIDE SEQUENCE [LARGE SCALE GENOMIC DNA]</scope>
    <source>
        <strain evidence="15 16">W11-5</strain>
    </source>
</reference>
<name>A0A0B4XLV3_9GAMM</name>
<dbReference type="Proteomes" id="UP000006764">
    <property type="component" value="Chromosome"/>
</dbReference>
<evidence type="ECO:0000313" key="16">
    <source>
        <dbReference type="Proteomes" id="UP000006764"/>
    </source>
</evidence>
<evidence type="ECO:0000256" key="4">
    <source>
        <dbReference type="ARBA" id="ARBA00022452"/>
    </source>
</evidence>
<dbReference type="AlphaFoldDB" id="A0A0B4XLV3"/>
<keyword evidence="6 11" id="KW-0732">Signal</keyword>
<evidence type="ECO:0000256" key="1">
    <source>
        <dbReference type="ARBA" id="ARBA00004442"/>
    </source>
</evidence>
<evidence type="ECO:0000313" key="15">
    <source>
        <dbReference type="EMBL" id="AJD47665.1"/>
    </source>
</evidence>
<dbReference type="InterPro" id="IPR010827">
    <property type="entry name" value="BamA/TamA_POTRA"/>
</dbReference>
<evidence type="ECO:0000256" key="3">
    <source>
        <dbReference type="ARBA" id="ARBA00015419"/>
    </source>
</evidence>